<dbReference type="Pfam" id="PF04238">
    <property type="entry name" value="DUF420"/>
    <property type="match status" value="1"/>
</dbReference>
<feature type="transmembrane region" description="Helical" evidence="1">
    <location>
        <begin position="93"/>
        <end position="117"/>
    </location>
</feature>
<feature type="transmembrane region" description="Helical" evidence="1">
    <location>
        <begin position="20"/>
        <end position="39"/>
    </location>
</feature>
<accession>A0A7T0BTB6</accession>
<dbReference type="AlphaFoldDB" id="A0A7T0BTB6"/>
<evidence type="ECO:0000313" key="2">
    <source>
        <dbReference type="EMBL" id="QPJ60417.1"/>
    </source>
</evidence>
<dbReference type="InterPro" id="IPR007352">
    <property type="entry name" value="DUF420"/>
</dbReference>
<reference evidence="2 3" key="1">
    <citation type="submission" date="2020-02" db="EMBL/GenBank/DDBJ databases">
        <title>Genomic and physiological characterization of two novel Nitrospinaceae genera.</title>
        <authorList>
            <person name="Mueller A.J."/>
            <person name="Jung M.-Y."/>
            <person name="Strachan C.R."/>
            <person name="Herbold C.W."/>
            <person name="Kirkegaard R.H."/>
            <person name="Daims H."/>
        </authorList>
    </citation>
    <scope>NUCLEOTIDE SEQUENCE [LARGE SCALE GENOMIC DNA]</scope>
    <source>
        <strain evidence="2">EB</strain>
    </source>
</reference>
<keyword evidence="1" id="KW-0472">Membrane</keyword>
<feature type="transmembrane region" description="Helical" evidence="1">
    <location>
        <begin position="147"/>
        <end position="165"/>
    </location>
</feature>
<sequence>MNEFLKTPGFIVSTGTIGADISYLLAVVFTTLFLIAWGMAKKGYGTRHHKLILISMVSMVLYFVGYYYARSLGALAFEGKEGFGGPVETYEGVFLPVLNTHLILVLFGFILTFYMIWEGFRASNKENGEWALKSGPMKVSPQKFRRLVLGILGIGAANHLLQWVARDQFPWQAQMAYGLIFLTFVLIVSIEKLIEKLLPDGATRHRILGRITMVVFALILCTSTATYLMLYVFYPANPAGS</sequence>
<feature type="transmembrane region" description="Helical" evidence="1">
    <location>
        <begin position="211"/>
        <end position="234"/>
    </location>
</feature>
<dbReference type="PANTHER" id="PTHR37692">
    <property type="entry name" value="HYPOTHETICAL MEMBRANE SPANNING PROTEIN"/>
    <property type="match status" value="1"/>
</dbReference>
<name>A0A7T0BTB6_9BACT</name>
<dbReference type="EMBL" id="CP048685">
    <property type="protein sequence ID" value="QPJ60417.1"/>
    <property type="molecule type" value="Genomic_DNA"/>
</dbReference>
<keyword evidence="1" id="KW-0812">Transmembrane</keyword>
<keyword evidence="1" id="KW-1133">Transmembrane helix</keyword>
<feature type="transmembrane region" description="Helical" evidence="1">
    <location>
        <begin position="171"/>
        <end position="190"/>
    </location>
</feature>
<dbReference type="KEGG" id="nli:G3M70_00325"/>
<evidence type="ECO:0000313" key="3">
    <source>
        <dbReference type="Proteomes" id="UP000594688"/>
    </source>
</evidence>
<gene>
    <name evidence="2" type="ORF">G3M70_00325</name>
</gene>
<proteinExistence type="predicted"/>
<evidence type="ECO:0000256" key="1">
    <source>
        <dbReference type="SAM" id="Phobius"/>
    </source>
</evidence>
<protein>
    <submittedName>
        <fullName evidence="2">DUF420 domain-containing protein</fullName>
    </submittedName>
</protein>
<dbReference type="Proteomes" id="UP000594688">
    <property type="component" value="Chromosome"/>
</dbReference>
<feature type="transmembrane region" description="Helical" evidence="1">
    <location>
        <begin position="51"/>
        <end position="69"/>
    </location>
</feature>
<organism evidence="2 3">
    <name type="scientific">Candidatus Nitronauta litoralis</name>
    <dbReference type="NCBI Taxonomy" id="2705533"/>
    <lineage>
        <taxon>Bacteria</taxon>
        <taxon>Pseudomonadati</taxon>
        <taxon>Nitrospinota/Tectimicrobiota group</taxon>
        <taxon>Nitrospinota</taxon>
        <taxon>Nitrospinia</taxon>
        <taxon>Nitrospinales</taxon>
        <taxon>Nitrospinaceae</taxon>
        <taxon>Candidatus Nitronauta</taxon>
    </lineage>
</organism>
<dbReference type="PANTHER" id="PTHR37692:SF1">
    <property type="entry name" value="DUF420 DOMAIN-CONTAINING PROTEIN"/>
    <property type="match status" value="1"/>
</dbReference>